<protein>
    <submittedName>
        <fullName evidence="12">PAH-inducible cytochrome P450 monooxygenase PC-PAH 1</fullName>
    </submittedName>
</protein>
<keyword evidence="7 9" id="KW-0408">Iron</keyword>
<keyword evidence="5 9" id="KW-0479">Metal-binding</keyword>
<dbReference type="SUPFAM" id="SSF48264">
    <property type="entry name" value="Cytochrome P450"/>
    <property type="match status" value="1"/>
</dbReference>
<dbReference type="Proteomes" id="UP000250043">
    <property type="component" value="Unassembled WGS sequence"/>
</dbReference>
<evidence type="ECO:0000256" key="3">
    <source>
        <dbReference type="ARBA" id="ARBA00010617"/>
    </source>
</evidence>
<comment type="cofactor">
    <cofactor evidence="1 9">
        <name>heme</name>
        <dbReference type="ChEBI" id="CHEBI:30413"/>
    </cofactor>
</comment>
<comment type="similarity">
    <text evidence="3 10">Belongs to the cytochrome P450 family.</text>
</comment>
<dbReference type="Gene3D" id="1.10.630.10">
    <property type="entry name" value="Cytochrome P450"/>
    <property type="match status" value="1"/>
</dbReference>
<evidence type="ECO:0000256" key="8">
    <source>
        <dbReference type="ARBA" id="ARBA00023033"/>
    </source>
</evidence>
<name>A0A8E2DKU5_9APHY</name>
<dbReference type="PRINTS" id="PR00385">
    <property type="entry name" value="P450"/>
</dbReference>
<evidence type="ECO:0000256" key="4">
    <source>
        <dbReference type="ARBA" id="ARBA00022617"/>
    </source>
</evidence>
<evidence type="ECO:0000256" key="10">
    <source>
        <dbReference type="RuleBase" id="RU000461"/>
    </source>
</evidence>
<dbReference type="AlphaFoldDB" id="A0A8E2DKU5"/>
<feature type="transmembrane region" description="Helical" evidence="11">
    <location>
        <begin position="6"/>
        <end position="23"/>
    </location>
</feature>
<evidence type="ECO:0000313" key="12">
    <source>
        <dbReference type="EMBL" id="OCH89199.1"/>
    </source>
</evidence>
<keyword evidence="11" id="KW-0812">Transmembrane</keyword>
<dbReference type="InterPro" id="IPR036396">
    <property type="entry name" value="Cyt_P450_sf"/>
</dbReference>
<dbReference type="Pfam" id="PF00067">
    <property type="entry name" value="p450"/>
    <property type="match status" value="1"/>
</dbReference>
<keyword evidence="6 10" id="KW-0560">Oxidoreductase</keyword>
<keyword evidence="8 10" id="KW-0503">Monooxygenase</keyword>
<evidence type="ECO:0000256" key="7">
    <source>
        <dbReference type="ARBA" id="ARBA00023004"/>
    </source>
</evidence>
<dbReference type="PROSITE" id="PS00086">
    <property type="entry name" value="CYTOCHROME_P450"/>
    <property type="match status" value="1"/>
</dbReference>
<evidence type="ECO:0000256" key="11">
    <source>
        <dbReference type="SAM" id="Phobius"/>
    </source>
</evidence>
<dbReference type="InterPro" id="IPR002401">
    <property type="entry name" value="Cyt_P450_E_grp-I"/>
</dbReference>
<evidence type="ECO:0000256" key="2">
    <source>
        <dbReference type="ARBA" id="ARBA00005179"/>
    </source>
</evidence>
<evidence type="ECO:0000313" key="13">
    <source>
        <dbReference type="Proteomes" id="UP000250043"/>
    </source>
</evidence>
<keyword evidence="11" id="KW-1133">Transmembrane helix</keyword>
<accession>A0A8E2DKU5</accession>
<dbReference type="PANTHER" id="PTHR24305:SF166">
    <property type="entry name" value="CYTOCHROME P450 12A4, MITOCHONDRIAL-RELATED"/>
    <property type="match status" value="1"/>
</dbReference>
<evidence type="ECO:0000256" key="6">
    <source>
        <dbReference type="ARBA" id="ARBA00023002"/>
    </source>
</evidence>
<dbReference type="EMBL" id="KV722432">
    <property type="protein sequence ID" value="OCH89199.1"/>
    <property type="molecule type" value="Genomic_DNA"/>
</dbReference>
<evidence type="ECO:0000256" key="1">
    <source>
        <dbReference type="ARBA" id="ARBA00001971"/>
    </source>
</evidence>
<reference evidence="12 13" key="1">
    <citation type="submission" date="2016-07" db="EMBL/GenBank/DDBJ databases">
        <title>Draft genome of the white-rot fungus Obba rivulosa 3A-2.</title>
        <authorList>
            <consortium name="DOE Joint Genome Institute"/>
            <person name="Miettinen O."/>
            <person name="Riley R."/>
            <person name="Acob R."/>
            <person name="Barry K."/>
            <person name="Cullen D."/>
            <person name="De Vries R."/>
            <person name="Hainaut M."/>
            <person name="Hatakka A."/>
            <person name="Henrissat B."/>
            <person name="Hilden K."/>
            <person name="Kuo R."/>
            <person name="Labutti K."/>
            <person name="Lipzen A."/>
            <person name="Makela M.R."/>
            <person name="Sandor L."/>
            <person name="Spatafora J.W."/>
            <person name="Grigoriev I.V."/>
            <person name="Hibbett D.S."/>
        </authorList>
    </citation>
    <scope>NUCLEOTIDE SEQUENCE [LARGE SCALE GENOMIC DNA]</scope>
    <source>
        <strain evidence="12 13">3A-2</strain>
    </source>
</reference>
<dbReference type="GO" id="GO:0020037">
    <property type="term" value="F:heme binding"/>
    <property type="evidence" value="ECO:0007669"/>
    <property type="project" value="InterPro"/>
</dbReference>
<dbReference type="InterPro" id="IPR017972">
    <property type="entry name" value="Cyt_P450_CS"/>
</dbReference>
<feature type="binding site" description="axial binding residue" evidence="9">
    <location>
        <position position="479"/>
    </location>
    <ligand>
        <name>heme</name>
        <dbReference type="ChEBI" id="CHEBI:30413"/>
    </ligand>
    <ligandPart>
        <name>Fe</name>
        <dbReference type="ChEBI" id="CHEBI:18248"/>
    </ligandPart>
</feature>
<dbReference type="GO" id="GO:0016705">
    <property type="term" value="F:oxidoreductase activity, acting on paired donors, with incorporation or reduction of molecular oxygen"/>
    <property type="evidence" value="ECO:0007669"/>
    <property type="project" value="InterPro"/>
</dbReference>
<comment type="pathway">
    <text evidence="2">Secondary metabolite biosynthesis.</text>
</comment>
<keyword evidence="4 9" id="KW-0349">Heme</keyword>
<proteinExistence type="inferred from homology"/>
<organism evidence="12 13">
    <name type="scientific">Obba rivulosa</name>
    <dbReference type="NCBI Taxonomy" id="1052685"/>
    <lineage>
        <taxon>Eukaryota</taxon>
        <taxon>Fungi</taxon>
        <taxon>Dikarya</taxon>
        <taxon>Basidiomycota</taxon>
        <taxon>Agaricomycotina</taxon>
        <taxon>Agaricomycetes</taxon>
        <taxon>Polyporales</taxon>
        <taxon>Gelatoporiaceae</taxon>
        <taxon>Obba</taxon>
    </lineage>
</organism>
<evidence type="ECO:0000256" key="9">
    <source>
        <dbReference type="PIRSR" id="PIRSR602401-1"/>
    </source>
</evidence>
<dbReference type="GO" id="GO:0005506">
    <property type="term" value="F:iron ion binding"/>
    <property type="evidence" value="ECO:0007669"/>
    <property type="project" value="InterPro"/>
</dbReference>
<dbReference type="PANTHER" id="PTHR24305">
    <property type="entry name" value="CYTOCHROME P450"/>
    <property type="match status" value="1"/>
</dbReference>
<dbReference type="InterPro" id="IPR050121">
    <property type="entry name" value="Cytochrome_P450_monoxygenase"/>
</dbReference>
<dbReference type="InterPro" id="IPR001128">
    <property type="entry name" value="Cyt_P450"/>
</dbReference>
<sequence length="544" mass="61551">MDNVLVAYLLFAIFAVFTTHRYVKRRFVGHIRGPAAPSWLFGHSISMGYQDQVGDHDFPWIKEYGTVWRTKGCWGQDILYVADPKALQHIFHKSGYHYPKSIEARQLTRQLAGEGILFAEGVDHARNRKIMNPAFTAAQLRTFVPLFRRSAVKLSGKWKDQLRSATSESERTVNVISWLARTTMDVIGEAAFDYQCGALDDAKNEVMEAYRNMFSDSFLFPPKATILFRSFWKFIPPRILRFVEYLPTRESIRFRRTLRVVSRLSAKLIAEKTEACLAGKAENKRDIMSILVKANASEDPRTRLSNTEMTSQMASFLLAGHDTTASSLTWLFWELAKHPEWQDKLREEIAAIRDRVTARGDTDFSVADYDAMSNVVAAMKETMRLHPIVHTLARVAGREDVIPLSQPVTSTTGEIVTEIPVSDGQDILISVCGYNRLKEVWGEDADEFNPSRFLQTKEGQLTVGVFANIMSFSGGLRGCIGWRFAILEMQAILVELLENFEFSIPDDKPEIQRVPAGLMVPMIRNKMHLGTQMPLKISVVGGLA</sequence>
<dbReference type="PRINTS" id="PR00463">
    <property type="entry name" value="EP450I"/>
</dbReference>
<keyword evidence="13" id="KW-1185">Reference proteome</keyword>
<evidence type="ECO:0000256" key="5">
    <source>
        <dbReference type="ARBA" id="ARBA00022723"/>
    </source>
</evidence>
<dbReference type="OrthoDB" id="1470350at2759"/>
<gene>
    <name evidence="12" type="ORF">OBBRIDRAFT_778798</name>
</gene>
<keyword evidence="11" id="KW-0472">Membrane</keyword>
<dbReference type="CDD" id="cd11069">
    <property type="entry name" value="CYP_FUM15-like"/>
    <property type="match status" value="1"/>
</dbReference>
<dbReference type="GO" id="GO:0004497">
    <property type="term" value="F:monooxygenase activity"/>
    <property type="evidence" value="ECO:0007669"/>
    <property type="project" value="UniProtKB-KW"/>
</dbReference>